<dbReference type="Proteomes" id="UP000035880">
    <property type="component" value="Chromosome 3L"/>
</dbReference>
<gene>
    <name evidence="1" type="primary">Dsim\GD29576</name>
    <name evidence="1" type="ORF">Dsimw501_GD29576</name>
</gene>
<proteinExistence type="predicted"/>
<evidence type="ECO:0000313" key="1">
    <source>
        <dbReference type="EMBL" id="KMY97925.1"/>
    </source>
</evidence>
<name>A0A0J9UFP4_DROSI</name>
<accession>A0A0J9UFP4</accession>
<reference evidence="1" key="3">
    <citation type="submission" date="2015-04" db="EMBL/GenBank/DDBJ databases">
        <authorList>
            <consortium name="FlyBase"/>
        </authorList>
    </citation>
    <scope>NUCLEOTIDE SEQUENCE</scope>
    <source>
        <strain evidence="1">W501</strain>
    </source>
</reference>
<sequence>MSCFQQTMEPCAIILGHLSDLRRKVRLLYCLLLASRRLRAPSCQRANTFRLRIGAHRCLGSTLDPYFH</sequence>
<reference evidence="1" key="2">
    <citation type="submission" date="2014-06" db="EMBL/GenBank/DDBJ databases">
        <authorList>
            <person name="Hu T."/>
            <person name="Eisen M.B."/>
            <person name="Thornton K.R."/>
            <person name="Andolfatto P."/>
        </authorList>
    </citation>
    <scope>NUCLEOTIDE SEQUENCE</scope>
    <source>
        <strain evidence="1">W501</strain>
    </source>
</reference>
<organism evidence="1">
    <name type="scientific">Drosophila simulans</name>
    <name type="common">Fruit fly</name>
    <dbReference type="NCBI Taxonomy" id="7240"/>
    <lineage>
        <taxon>Eukaryota</taxon>
        <taxon>Metazoa</taxon>
        <taxon>Ecdysozoa</taxon>
        <taxon>Arthropoda</taxon>
        <taxon>Hexapoda</taxon>
        <taxon>Insecta</taxon>
        <taxon>Pterygota</taxon>
        <taxon>Neoptera</taxon>
        <taxon>Endopterygota</taxon>
        <taxon>Diptera</taxon>
        <taxon>Brachycera</taxon>
        <taxon>Muscomorpha</taxon>
        <taxon>Ephydroidea</taxon>
        <taxon>Drosophilidae</taxon>
        <taxon>Drosophila</taxon>
        <taxon>Sophophora</taxon>
    </lineage>
</organism>
<reference evidence="1" key="1">
    <citation type="journal article" date="2013" name="Genome Res.">
        <title>A second-generation assembly of the Drosophila simulans genome provides new insights into patterns of lineage-specific divergence.</title>
        <authorList>
            <person name="Hu T.T."/>
            <person name="Eisen M.B."/>
            <person name="Thornton K.R."/>
            <person name="Andolfatto P."/>
        </authorList>
    </citation>
    <scope>NUCLEOTIDE SEQUENCE [LARGE SCALE GENOMIC DNA]</scope>
    <source>
        <strain evidence="1">W501</strain>
    </source>
</reference>
<protein>
    <submittedName>
        <fullName evidence="1">Uncharacterized protein</fullName>
    </submittedName>
</protein>
<dbReference type="KEGG" id="dsi:Dsimw501_GD29576"/>
<dbReference type="EMBL" id="CM002912">
    <property type="protein sequence ID" value="KMY97925.1"/>
    <property type="molecule type" value="Genomic_DNA"/>
</dbReference>
<dbReference type="AlphaFoldDB" id="A0A0J9UFP4"/>